<gene>
    <name evidence="2" type="ORF">ANN_18255</name>
</gene>
<sequence length="68" mass="7699">MGRWELEGQHSFCFKKGGKKVLEGKTWKDAEKVAGNQRYRNHFAASEGPDGSDKTTLNDQPEIDQPTF</sequence>
<dbReference type="Proteomes" id="UP001148838">
    <property type="component" value="Unassembled WGS sequence"/>
</dbReference>
<keyword evidence="3" id="KW-1185">Reference proteome</keyword>
<evidence type="ECO:0000313" key="2">
    <source>
        <dbReference type="EMBL" id="KAJ4435639.1"/>
    </source>
</evidence>
<evidence type="ECO:0000256" key="1">
    <source>
        <dbReference type="SAM" id="MobiDB-lite"/>
    </source>
</evidence>
<comment type="caution">
    <text evidence="2">The sequence shown here is derived from an EMBL/GenBank/DDBJ whole genome shotgun (WGS) entry which is preliminary data.</text>
</comment>
<name>A0ABQ8SN90_PERAM</name>
<feature type="region of interest" description="Disordered" evidence="1">
    <location>
        <begin position="38"/>
        <end position="68"/>
    </location>
</feature>
<dbReference type="EMBL" id="JAJSOF020000023">
    <property type="protein sequence ID" value="KAJ4435639.1"/>
    <property type="molecule type" value="Genomic_DNA"/>
</dbReference>
<organism evidence="2 3">
    <name type="scientific">Periplaneta americana</name>
    <name type="common">American cockroach</name>
    <name type="synonym">Blatta americana</name>
    <dbReference type="NCBI Taxonomy" id="6978"/>
    <lineage>
        <taxon>Eukaryota</taxon>
        <taxon>Metazoa</taxon>
        <taxon>Ecdysozoa</taxon>
        <taxon>Arthropoda</taxon>
        <taxon>Hexapoda</taxon>
        <taxon>Insecta</taxon>
        <taxon>Pterygota</taxon>
        <taxon>Neoptera</taxon>
        <taxon>Polyneoptera</taxon>
        <taxon>Dictyoptera</taxon>
        <taxon>Blattodea</taxon>
        <taxon>Blattoidea</taxon>
        <taxon>Blattidae</taxon>
        <taxon>Blattinae</taxon>
        <taxon>Periplaneta</taxon>
    </lineage>
</organism>
<protein>
    <submittedName>
        <fullName evidence="2">Uncharacterized protein</fullName>
    </submittedName>
</protein>
<evidence type="ECO:0000313" key="3">
    <source>
        <dbReference type="Proteomes" id="UP001148838"/>
    </source>
</evidence>
<accession>A0ABQ8SN90</accession>
<proteinExistence type="predicted"/>
<reference evidence="2 3" key="1">
    <citation type="journal article" date="2022" name="Allergy">
        <title>Genome assembly and annotation of Periplaneta americana reveal a comprehensive cockroach allergen profile.</title>
        <authorList>
            <person name="Wang L."/>
            <person name="Xiong Q."/>
            <person name="Saelim N."/>
            <person name="Wang L."/>
            <person name="Nong W."/>
            <person name="Wan A.T."/>
            <person name="Shi M."/>
            <person name="Liu X."/>
            <person name="Cao Q."/>
            <person name="Hui J.H.L."/>
            <person name="Sookrung N."/>
            <person name="Leung T.F."/>
            <person name="Tungtrongchitr A."/>
            <person name="Tsui S.K.W."/>
        </authorList>
    </citation>
    <scope>NUCLEOTIDE SEQUENCE [LARGE SCALE GENOMIC DNA]</scope>
    <source>
        <strain evidence="2">PWHHKU_190912</strain>
    </source>
</reference>